<organism evidence="2 3">
    <name type="scientific">Nezara viridula</name>
    <name type="common">Southern green stink bug</name>
    <name type="synonym">Cimex viridulus</name>
    <dbReference type="NCBI Taxonomy" id="85310"/>
    <lineage>
        <taxon>Eukaryota</taxon>
        <taxon>Metazoa</taxon>
        <taxon>Ecdysozoa</taxon>
        <taxon>Arthropoda</taxon>
        <taxon>Hexapoda</taxon>
        <taxon>Insecta</taxon>
        <taxon>Pterygota</taxon>
        <taxon>Neoptera</taxon>
        <taxon>Paraneoptera</taxon>
        <taxon>Hemiptera</taxon>
        <taxon>Heteroptera</taxon>
        <taxon>Panheteroptera</taxon>
        <taxon>Pentatomomorpha</taxon>
        <taxon>Pentatomoidea</taxon>
        <taxon>Pentatomidae</taxon>
        <taxon>Pentatominae</taxon>
        <taxon>Nezara</taxon>
    </lineage>
</organism>
<dbReference type="GO" id="GO:0005576">
    <property type="term" value="C:extracellular region"/>
    <property type="evidence" value="ECO:0007669"/>
    <property type="project" value="InterPro"/>
</dbReference>
<evidence type="ECO:0000313" key="3">
    <source>
        <dbReference type="Proteomes" id="UP001152798"/>
    </source>
</evidence>
<dbReference type="SMART" id="SM00494">
    <property type="entry name" value="ChtBD2"/>
    <property type="match status" value="1"/>
</dbReference>
<dbReference type="OrthoDB" id="10052888at2759"/>
<sequence length="191" mass="21439">MNATRWFPKWSSGQLAGTSAPHPPPFLPKPYRLHLSLVQLANPLRFVGQLCKQLDSKLSESSPIDQFRAGNEVSRPNKSEARGFDTLVCEQVAVNMGQDATYPTYDSVPKGLAFTCQSRPPGYYADPEAQCQVWHWCLPSGAMYSFLCPNGTVFNQAVRVCDWWFNVDCATSPDRYSVNDDLYKDSKGNYI</sequence>
<dbReference type="Gene3D" id="2.170.140.10">
    <property type="entry name" value="Chitin binding domain"/>
    <property type="match status" value="1"/>
</dbReference>
<dbReference type="EMBL" id="OV725081">
    <property type="protein sequence ID" value="CAH1403354.1"/>
    <property type="molecule type" value="Genomic_DNA"/>
</dbReference>
<reference evidence="2" key="1">
    <citation type="submission" date="2022-01" db="EMBL/GenBank/DDBJ databases">
        <authorList>
            <person name="King R."/>
        </authorList>
    </citation>
    <scope>NUCLEOTIDE SEQUENCE</scope>
</reference>
<evidence type="ECO:0000313" key="2">
    <source>
        <dbReference type="EMBL" id="CAH1403354.1"/>
    </source>
</evidence>
<gene>
    <name evidence="2" type="ORF">NEZAVI_LOCUS11969</name>
</gene>
<dbReference type="PANTHER" id="PTHR22933:SF42">
    <property type="entry name" value="FI18455P1-RELATED"/>
    <property type="match status" value="1"/>
</dbReference>
<feature type="domain" description="Chitin-binding type-2" evidence="1">
    <location>
        <begin position="113"/>
        <end position="171"/>
    </location>
</feature>
<dbReference type="InterPro" id="IPR036508">
    <property type="entry name" value="Chitin-bd_dom_sf"/>
</dbReference>
<accession>A0A9P0HKE7</accession>
<protein>
    <recommendedName>
        <fullName evidence="1">Chitin-binding type-2 domain-containing protein</fullName>
    </recommendedName>
</protein>
<dbReference type="InterPro" id="IPR002557">
    <property type="entry name" value="Chitin-bd_dom"/>
</dbReference>
<dbReference type="SUPFAM" id="SSF57625">
    <property type="entry name" value="Invertebrate chitin-binding proteins"/>
    <property type="match status" value="1"/>
</dbReference>
<dbReference type="PANTHER" id="PTHR22933">
    <property type="entry name" value="FI18007P1-RELATED"/>
    <property type="match status" value="1"/>
</dbReference>
<proteinExistence type="predicted"/>
<evidence type="ECO:0000259" key="1">
    <source>
        <dbReference type="PROSITE" id="PS50940"/>
    </source>
</evidence>
<dbReference type="AlphaFoldDB" id="A0A9P0HKE7"/>
<dbReference type="Proteomes" id="UP001152798">
    <property type="component" value="Chromosome 5"/>
</dbReference>
<dbReference type="InterPro" id="IPR052976">
    <property type="entry name" value="Scoloptoxin-like"/>
</dbReference>
<dbReference type="PROSITE" id="PS50940">
    <property type="entry name" value="CHIT_BIND_II"/>
    <property type="match status" value="1"/>
</dbReference>
<dbReference type="Pfam" id="PF01607">
    <property type="entry name" value="CBM_14"/>
    <property type="match status" value="1"/>
</dbReference>
<dbReference type="GO" id="GO:0008061">
    <property type="term" value="F:chitin binding"/>
    <property type="evidence" value="ECO:0007669"/>
    <property type="project" value="InterPro"/>
</dbReference>
<keyword evidence="3" id="KW-1185">Reference proteome</keyword>
<name>A0A9P0HKE7_NEZVI</name>